<feature type="compositionally biased region" description="Basic and acidic residues" evidence="1">
    <location>
        <begin position="9"/>
        <end position="19"/>
    </location>
</feature>
<comment type="caution">
    <text evidence="2">The sequence shown here is derived from an EMBL/GenBank/DDBJ whole genome shotgun (WGS) entry which is preliminary data.</text>
</comment>
<evidence type="ECO:0000256" key="1">
    <source>
        <dbReference type="SAM" id="MobiDB-lite"/>
    </source>
</evidence>
<dbReference type="NCBIfam" id="TIGR01537">
    <property type="entry name" value="portal_HK97"/>
    <property type="match status" value="1"/>
</dbReference>
<organism evidence="2 3">
    <name type="scientific">Paralimibaculum aggregatum</name>
    <dbReference type="NCBI Taxonomy" id="3036245"/>
    <lineage>
        <taxon>Bacteria</taxon>
        <taxon>Pseudomonadati</taxon>
        <taxon>Pseudomonadota</taxon>
        <taxon>Alphaproteobacteria</taxon>
        <taxon>Rhodobacterales</taxon>
        <taxon>Paracoccaceae</taxon>
        <taxon>Paralimibaculum</taxon>
    </lineage>
</organism>
<gene>
    <name evidence="2" type="ORF">LNKW23_04390</name>
</gene>
<reference evidence="2 3" key="1">
    <citation type="submission" date="2023-04" db="EMBL/GenBank/DDBJ databases">
        <title>Marinoamorphus aggregata gen. nov., sp. Nov., isolate from tissue of brittle star Ophioplocus japonicus.</title>
        <authorList>
            <person name="Kawano K."/>
            <person name="Sawayama S."/>
            <person name="Nakagawa S."/>
        </authorList>
    </citation>
    <scope>NUCLEOTIDE SEQUENCE [LARGE SCALE GENOMIC DNA]</scope>
    <source>
        <strain evidence="2 3">NKW23</strain>
    </source>
</reference>
<dbReference type="InterPro" id="IPR006944">
    <property type="entry name" value="Phage/GTA_portal"/>
</dbReference>
<sequence>MPLRLLRGARTDAPRERKGSAAGPVLAFHGPGKPVWSPRDEVSLIRTGYEGNVIGFRAVRMVAEAAAAIPLLLTEDGQRMQEHPALRLLAQPNPGQDGRSLMEALYGHLQLAGNAYLEAACPDSLGLPAELHALRPDRMRVIPGPDGWPQGFEYRVGQAVQRWKVTPEHRPVLHLKAFHPLDDHYGMSPLAAAAGALDVHNAAARWSKALLDNAARPSGAIVFGASDGSTMSEEQYRRLREEIEDNHQGARNAGRPMLLEGGLDWRPMGFSPADMEFLKTKDAAAREIALAFGVPPMLLGIPGDNTYSNFQEANRAFFRQTVLPLVAKVGAALACWLGEGCGRALALEPDLDRVPALGAERDARWKRVTEADFLTEEEKRAALGLGPRPAG</sequence>
<evidence type="ECO:0000313" key="3">
    <source>
        <dbReference type="Proteomes" id="UP001239909"/>
    </source>
</evidence>
<dbReference type="Proteomes" id="UP001239909">
    <property type="component" value="Unassembled WGS sequence"/>
</dbReference>
<dbReference type="RefSeq" id="WP_285669873.1">
    <property type="nucleotide sequence ID" value="NZ_BSYI01000002.1"/>
</dbReference>
<feature type="region of interest" description="Disordered" evidence="1">
    <location>
        <begin position="1"/>
        <end position="23"/>
    </location>
</feature>
<proteinExistence type="predicted"/>
<evidence type="ECO:0000313" key="2">
    <source>
        <dbReference type="EMBL" id="GMG81227.1"/>
    </source>
</evidence>
<dbReference type="Pfam" id="PF04860">
    <property type="entry name" value="Phage_portal"/>
    <property type="match status" value="1"/>
</dbReference>
<name>A0ABQ6LCY7_9RHOB</name>
<dbReference type="InterPro" id="IPR006427">
    <property type="entry name" value="Portal_HK97"/>
</dbReference>
<accession>A0ABQ6LCY7</accession>
<dbReference type="EMBL" id="BSYI01000002">
    <property type="protein sequence ID" value="GMG81227.1"/>
    <property type="molecule type" value="Genomic_DNA"/>
</dbReference>
<keyword evidence="3" id="KW-1185">Reference proteome</keyword>
<protein>
    <submittedName>
        <fullName evidence="2">Phage portal protein</fullName>
    </submittedName>
</protein>